<evidence type="ECO:0000259" key="1">
    <source>
        <dbReference type="Pfam" id="PF21211"/>
    </source>
</evidence>
<sequence length="653" mass="72254">MISQRFDPSTLFWLSEPDAGFSDELSSLSLSASPARELRRLSSFRLNSSQLRRLKSAVGDLRRTEFGLAQLSQFRSLSVGVLGNRTLDFLTDCLSGSGLRHGLSIDVQLGEYGSLFQNVFDAQGGVVQGTDAVVLILDAGAFAAASELMNQSAHEKAVLAARNLIERTLHSARESFKCPIVLSTIVYDPDDDLNASDIIVDGSTRRFINDVNMQIIDLAKSGEAVVWDLDHLAASIGRRQWCDPVSRHSTKSPFAIRLAPVVADHLCATLAGLFGKARRGLILDLDNTLWSGVIGDDGIGGIVIGQGDAVGEAHLALQRHALELRRRGIVLAVCSKNDDAIAREPFRAHPEMLLREDHIAVFQANWSDKASNIVSIAKTLDLGLDAFVFVDDNPAERARVRRELPEVAVPELPDDPAWYTACLSAAHYFENPRLNAEDLDRAKSYQDNARRAEMLSQIGNYDDYLRSLEMTLTVSRFDELGKVRITQLISKSNQFNLTTRRYQLDDVDDISRDPASIGLQFRLTDAFGDNGIISVVVLRRNRTFAYIDLWVMSCRVLKRGVEAAVLHEIAKCAREAGVRDIIGEYIPTPRNGLVRDHYEKLGFDRLEPSDAVFDRYTPVGELWRASVDKLCIPPVHMKVVCSHDSAARPAPCS</sequence>
<dbReference type="InterPro" id="IPR010037">
    <property type="entry name" value="FkbH_domain"/>
</dbReference>
<evidence type="ECO:0000313" key="3">
    <source>
        <dbReference type="Proteomes" id="UP000316781"/>
    </source>
</evidence>
<gene>
    <name evidence="2" type="ORF">FM996_20695</name>
</gene>
<evidence type="ECO:0000313" key="2">
    <source>
        <dbReference type="EMBL" id="TRL23898.1"/>
    </source>
</evidence>
<dbReference type="NCBIfam" id="TIGR01686">
    <property type="entry name" value="FkbH"/>
    <property type="match status" value="1"/>
</dbReference>
<proteinExistence type="predicted"/>
<dbReference type="InterPro" id="IPR049369">
    <property type="entry name" value="BF1531-like_N"/>
</dbReference>
<dbReference type="Proteomes" id="UP000316781">
    <property type="component" value="Unassembled WGS sequence"/>
</dbReference>
<dbReference type="GO" id="GO:0016788">
    <property type="term" value="F:hydrolase activity, acting on ester bonds"/>
    <property type="evidence" value="ECO:0007669"/>
    <property type="project" value="UniProtKB-ARBA"/>
</dbReference>
<dbReference type="EMBL" id="VJMF01000113">
    <property type="protein sequence ID" value="TRL23898.1"/>
    <property type="molecule type" value="Genomic_DNA"/>
</dbReference>
<organism evidence="2 3">
    <name type="scientific">Methylosinus sporium</name>
    <dbReference type="NCBI Taxonomy" id="428"/>
    <lineage>
        <taxon>Bacteria</taxon>
        <taxon>Pseudomonadati</taxon>
        <taxon>Pseudomonadota</taxon>
        <taxon>Alphaproteobacteria</taxon>
        <taxon>Hyphomicrobiales</taxon>
        <taxon>Methylocystaceae</taxon>
        <taxon>Methylosinus</taxon>
    </lineage>
</organism>
<dbReference type="AlphaFoldDB" id="A0A549SD18"/>
<feature type="domain" description="BF1531-like N-terminal" evidence="1">
    <location>
        <begin position="79"/>
        <end position="266"/>
    </location>
</feature>
<dbReference type="SUPFAM" id="SSF56784">
    <property type="entry name" value="HAD-like"/>
    <property type="match status" value="1"/>
</dbReference>
<dbReference type="NCBIfam" id="TIGR01681">
    <property type="entry name" value="HAD-SF-IIIC"/>
    <property type="match status" value="1"/>
</dbReference>
<dbReference type="InterPro" id="IPR036412">
    <property type="entry name" value="HAD-like_sf"/>
</dbReference>
<dbReference type="Gene3D" id="3.40.50.1000">
    <property type="entry name" value="HAD superfamily/HAD-like"/>
    <property type="match status" value="1"/>
</dbReference>
<accession>A0A549SD18</accession>
<comment type="caution">
    <text evidence="2">The sequence shown here is derived from an EMBL/GenBank/DDBJ whole genome shotgun (WGS) entry which is preliminary data.</text>
</comment>
<dbReference type="Pfam" id="PF21211">
    <property type="entry name" value="FkbH_N"/>
    <property type="match status" value="1"/>
</dbReference>
<protein>
    <submittedName>
        <fullName evidence="2">HAD-IIIC family phosphatase</fullName>
    </submittedName>
</protein>
<dbReference type="Gene3D" id="3.40.50.1110">
    <property type="entry name" value="SGNH hydrolase"/>
    <property type="match status" value="1"/>
</dbReference>
<dbReference type="RefSeq" id="WP_142864612.1">
    <property type="nucleotide sequence ID" value="NZ_VJMF01000113.1"/>
</dbReference>
<dbReference type="InterPro" id="IPR023214">
    <property type="entry name" value="HAD_sf"/>
</dbReference>
<dbReference type="InterPro" id="IPR036514">
    <property type="entry name" value="SGNH_hydro_sf"/>
</dbReference>
<name>A0A549SD18_METSR</name>
<reference evidence="2 3" key="1">
    <citation type="submission" date="2019-07" db="EMBL/GenBank/DDBJ databases">
        <title>Ln-dependent methylotrophs.</title>
        <authorList>
            <person name="Tani A."/>
        </authorList>
    </citation>
    <scope>NUCLEOTIDE SEQUENCE [LARGE SCALE GENOMIC DNA]</scope>
    <source>
        <strain evidence="2 3">SM89A</strain>
    </source>
</reference>
<dbReference type="InterPro" id="IPR010033">
    <property type="entry name" value="HAD_SF_ppase_IIIC"/>
</dbReference>